<feature type="transmembrane region" description="Helical" evidence="1">
    <location>
        <begin position="31"/>
        <end position="56"/>
    </location>
</feature>
<reference evidence="2" key="1">
    <citation type="journal article" date="2023" name="Mol. Phylogenet. Evol.">
        <title>Genome-scale phylogeny and comparative genomics of the fungal order Sordariales.</title>
        <authorList>
            <person name="Hensen N."/>
            <person name="Bonometti L."/>
            <person name="Westerberg I."/>
            <person name="Brannstrom I.O."/>
            <person name="Guillou S."/>
            <person name="Cros-Aarteil S."/>
            <person name="Calhoun S."/>
            <person name="Haridas S."/>
            <person name="Kuo A."/>
            <person name="Mondo S."/>
            <person name="Pangilinan J."/>
            <person name="Riley R."/>
            <person name="LaButti K."/>
            <person name="Andreopoulos B."/>
            <person name="Lipzen A."/>
            <person name="Chen C."/>
            <person name="Yan M."/>
            <person name="Daum C."/>
            <person name="Ng V."/>
            <person name="Clum A."/>
            <person name="Steindorff A."/>
            <person name="Ohm R.A."/>
            <person name="Martin F."/>
            <person name="Silar P."/>
            <person name="Natvig D.O."/>
            <person name="Lalanne C."/>
            <person name="Gautier V."/>
            <person name="Ament-Velasquez S.L."/>
            <person name="Kruys A."/>
            <person name="Hutchinson M.I."/>
            <person name="Powell A.J."/>
            <person name="Barry K."/>
            <person name="Miller A.N."/>
            <person name="Grigoriev I.V."/>
            <person name="Debuchy R."/>
            <person name="Gladieux P."/>
            <person name="Hiltunen Thoren M."/>
            <person name="Johannesson H."/>
        </authorList>
    </citation>
    <scope>NUCLEOTIDE SEQUENCE</scope>
    <source>
        <strain evidence="2">CBS 314.62</strain>
    </source>
</reference>
<feature type="transmembrane region" description="Helical" evidence="1">
    <location>
        <begin position="176"/>
        <end position="196"/>
    </location>
</feature>
<evidence type="ECO:0000313" key="3">
    <source>
        <dbReference type="Proteomes" id="UP001270362"/>
    </source>
</evidence>
<evidence type="ECO:0000256" key="1">
    <source>
        <dbReference type="SAM" id="Phobius"/>
    </source>
</evidence>
<protein>
    <submittedName>
        <fullName evidence="2">Uncharacterized protein</fullName>
    </submittedName>
</protein>
<proteinExistence type="predicted"/>
<organism evidence="2 3">
    <name type="scientific">Podospora appendiculata</name>
    <dbReference type="NCBI Taxonomy" id="314037"/>
    <lineage>
        <taxon>Eukaryota</taxon>
        <taxon>Fungi</taxon>
        <taxon>Dikarya</taxon>
        <taxon>Ascomycota</taxon>
        <taxon>Pezizomycotina</taxon>
        <taxon>Sordariomycetes</taxon>
        <taxon>Sordariomycetidae</taxon>
        <taxon>Sordariales</taxon>
        <taxon>Podosporaceae</taxon>
        <taxon>Podospora</taxon>
    </lineage>
</organism>
<dbReference type="EMBL" id="JAULSO010000002">
    <property type="protein sequence ID" value="KAK3688225.1"/>
    <property type="molecule type" value="Genomic_DNA"/>
</dbReference>
<keyword evidence="1" id="KW-1133">Transmembrane helix</keyword>
<evidence type="ECO:0000313" key="2">
    <source>
        <dbReference type="EMBL" id="KAK3688225.1"/>
    </source>
</evidence>
<sequence length="287" mass="32214">MYDDEHHTCTEGALPFPNPLTLFLFTLPKHILTTLLSSFTVLARAPLFALITSLLILLRRRPAYRALLLFCLVRAPLAVLPWWQLLNVPACLRPLSGAVAWRVRGYLDGALRDIARVFGGAYLVVRYLVCPFLPAAVVDFVLWAALEVCKAWVVSMVLLAVVPVVYLLVTRVVPGVVYLVVSLVWALLGAVVEEVLRQWPDWVYYGVRGYAAFVVVGLVVSSTRWGMLEAFSFLFPSTLMDWVADFFYVVGDWLGDVIRSFGDWIVFQFFGVGDAFRVLGGHSINWL</sequence>
<feature type="transmembrane region" description="Helical" evidence="1">
    <location>
        <begin position="202"/>
        <end position="220"/>
    </location>
</feature>
<feature type="transmembrane region" description="Helical" evidence="1">
    <location>
        <begin position="63"/>
        <end position="80"/>
    </location>
</feature>
<feature type="transmembrane region" description="Helical" evidence="1">
    <location>
        <begin position="124"/>
        <end position="145"/>
    </location>
</feature>
<name>A0AAE0X902_9PEZI</name>
<keyword evidence="3" id="KW-1185">Reference proteome</keyword>
<dbReference type="Proteomes" id="UP001270362">
    <property type="component" value="Unassembled WGS sequence"/>
</dbReference>
<comment type="caution">
    <text evidence="2">The sequence shown here is derived from an EMBL/GenBank/DDBJ whole genome shotgun (WGS) entry which is preliminary data.</text>
</comment>
<reference evidence="2" key="2">
    <citation type="submission" date="2023-06" db="EMBL/GenBank/DDBJ databases">
        <authorList>
            <consortium name="Lawrence Berkeley National Laboratory"/>
            <person name="Haridas S."/>
            <person name="Hensen N."/>
            <person name="Bonometti L."/>
            <person name="Westerberg I."/>
            <person name="Brannstrom I.O."/>
            <person name="Guillou S."/>
            <person name="Cros-Aarteil S."/>
            <person name="Calhoun S."/>
            <person name="Kuo A."/>
            <person name="Mondo S."/>
            <person name="Pangilinan J."/>
            <person name="Riley R."/>
            <person name="Labutti K."/>
            <person name="Andreopoulos B."/>
            <person name="Lipzen A."/>
            <person name="Chen C."/>
            <person name="Yanf M."/>
            <person name="Daum C."/>
            <person name="Ng V."/>
            <person name="Clum A."/>
            <person name="Steindorff A."/>
            <person name="Ohm R."/>
            <person name="Martin F."/>
            <person name="Silar P."/>
            <person name="Natvig D."/>
            <person name="Lalanne C."/>
            <person name="Gautier V."/>
            <person name="Ament-Velasquez S.L."/>
            <person name="Kruys A."/>
            <person name="Hutchinson M.I."/>
            <person name="Powell A.J."/>
            <person name="Barry K."/>
            <person name="Miller A.N."/>
            <person name="Grigoriev I.V."/>
            <person name="Debuchy R."/>
            <person name="Gladieux P."/>
            <person name="Thoren M.H."/>
            <person name="Johannesson H."/>
        </authorList>
    </citation>
    <scope>NUCLEOTIDE SEQUENCE</scope>
    <source>
        <strain evidence="2">CBS 314.62</strain>
    </source>
</reference>
<feature type="transmembrane region" description="Helical" evidence="1">
    <location>
        <begin position="151"/>
        <end position="169"/>
    </location>
</feature>
<dbReference type="AlphaFoldDB" id="A0AAE0X902"/>
<keyword evidence="1" id="KW-0812">Transmembrane</keyword>
<keyword evidence="1" id="KW-0472">Membrane</keyword>
<gene>
    <name evidence="2" type="ORF">B0T22DRAFT_439780</name>
</gene>
<accession>A0AAE0X902</accession>